<dbReference type="RefSeq" id="WP_270056321.1">
    <property type="nucleotide sequence ID" value="NZ_CP115149.1"/>
</dbReference>
<reference evidence="2 3" key="1">
    <citation type="journal article" date="2023" name="ISME J.">
        <title>Thermophilic Dehalococcoidia with unusual traits shed light on an unexpected past.</title>
        <authorList>
            <person name="Palmer M."/>
            <person name="Covington J.K."/>
            <person name="Zhou E.M."/>
            <person name="Thomas S.C."/>
            <person name="Habib N."/>
            <person name="Seymour C.O."/>
            <person name="Lai D."/>
            <person name="Johnston J."/>
            <person name="Hashimi A."/>
            <person name="Jiao J.Y."/>
            <person name="Muok A.R."/>
            <person name="Liu L."/>
            <person name="Xian W.D."/>
            <person name="Zhi X.Y."/>
            <person name="Li M.M."/>
            <person name="Silva L.P."/>
            <person name="Bowen B.P."/>
            <person name="Louie K."/>
            <person name="Briegel A."/>
            <person name="Pett-Ridge J."/>
            <person name="Weber P.K."/>
            <person name="Tocheva E.I."/>
            <person name="Woyke T."/>
            <person name="Northen T.R."/>
            <person name="Mayali X."/>
            <person name="Li W.J."/>
            <person name="Hedlund B.P."/>
        </authorList>
    </citation>
    <scope>NUCLEOTIDE SEQUENCE [LARGE SCALE GENOMIC DNA]</scope>
    <source>
        <strain evidence="2 3">YIM 72310</strain>
    </source>
</reference>
<gene>
    <name evidence="2" type="ORF">O0235_13645</name>
</gene>
<name>A0ABY7M5H7_9CHLR</name>
<evidence type="ECO:0000313" key="3">
    <source>
        <dbReference type="Proteomes" id="UP001212803"/>
    </source>
</evidence>
<feature type="region of interest" description="Disordered" evidence="1">
    <location>
        <begin position="1"/>
        <end position="28"/>
    </location>
</feature>
<proteinExistence type="predicted"/>
<accession>A0ABY7M5H7</accession>
<evidence type="ECO:0000313" key="2">
    <source>
        <dbReference type="EMBL" id="WBL35796.1"/>
    </source>
</evidence>
<sequence length="285" mass="30720">MSGHRISPPRIDARASRAPRPPADLPGSTNAYRQTGFLLAEEADLVVDGLNLEGEQASAAAGAKFRTRAVAAVYGPWSRGWLARLQALHALEWGDYSSAIVLARAAADFAAAAAALAGSGLEEWSAWLDGGGIGDAHDQHAARFDLHPFRSAETLARLPELGAVYREASDLALPHFGATALVTASESNAERVLATFGDRDFHLGLAELVFGWLLRLGLIHWEAVGSSPALPPAPEGAAGWRARAERVLARRDRCRIERVDVDGIERPLIVNWRREPRAAPRRVLL</sequence>
<organism evidence="2 3">
    <name type="scientific">Tepidiforma flava</name>
    <dbReference type="NCBI Taxonomy" id="3004094"/>
    <lineage>
        <taxon>Bacteria</taxon>
        <taxon>Bacillati</taxon>
        <taxon>Chloroflexota</taxon>
        <taxon>Tepidiformia</taxon>
        <taxon>Tepidiformales</taxon>
        <taxon>Tepidiformaceae</taxon>
        <taxon>Tepidiforma</taxon>
    </lineage>
</organism>
<keyword evidence="3" id="KW-1185">Reference proteome</keyword>
<dbReference type="Proteomes" id="UP001212803">
    <property type="component" value="Chromosome"/>
</dbReference>
<dbReference type="EMBL" id="CP115149">
    <property type="protein sequence ID" value="WBL35796.1"/>
    <property type="molecule type" value="Genomic_DNA"/>
</dbReference>
<protein>
    <submittedName>
        <fullName evidence="2">Uncharacterized protein</fullName>
    </submittedName>
</protein>
<evidence type="ECO:0000256" key="1">
    <source>
        <dbReference type="SAM" id="MobiDB-lite"/>
    </source>
</evidence>